<dbReference type="Pfam" id="PF00512">
    <property type="entry name" value="HisKA"/>
    <property type="match status" value="1"/>
</dbReference>
<keyword evidence="12" id="KW-0902">Two-component regulatory system</keyword>
<evidence type="ECO:0000259" key="15">
    <source>
        <dbReference type="PROSITE" id="PS50109"/>
    </source>
</evidence>
<evidence type="ECO:0000313" key="17">
    <source>
        <dbReference type="Proteomes" id="UP000377798"/>
    </source>
</evidence>
<dbReference type="InterPro" id="IPR003594">
    <property type="entry name" value="HATPase_dom"/>
</dbReference>
<proteinExistence type="predicted"/>
<dbReference type="Proteomes" id="UP000377798">
    <property type="component" value="Unassembled WGS sequence"/>
</dbReference>
<evidence type="ECO:0000256" key="5">
    <source>
        <dbReference type="ARBA" id="ARBA00022553"/>
    </source>
</evidence>
<keyword evidence="7 14" id="KW-0812">Transmembrane</keyword>
<dbReference type="SUPFAM" id="SSF47384">
    <property type="entry name" value="Homodimeric domain of signal transducing histidine kinase"/>
    <property type="match status" value="1"/>
</dbReference>
<keyword evidence="11 14" id="KW-1133">Transmembrane helix</keyword>
<gene>
    <name evidence="16" type="primary">walK</name>
    <name evidence="16" type="ORF">NCTC13150_00483</name>
</gene>
<dbReference type="GO" id="GO:0005524">
    <property type="term" value="F:ATP binding"/>
    <property type="evidence" value="ECO:0007669"/>
    <property type="project" value="UniProtKB-KW"/>
</dbReference>
<evidence type="ECO:0000256" key="9">
    <source>
        <dbReference type="ARBA" id="ARBA00022777"/>
    </source>
</evidence>
<dbReference type="GO" id="GO:0000155">
    <property type="term" value="F:phosphorelay sensor kinase activity"/>
    <property type="evidence" value="ECO:0007669"/>
    <property type="project" value="InterPro"/>
</dbReference>
<feature type="transmembrane region" description="Helical" evidence="14">
    <location>
        <begin position="21"/>
        <end position="41"/>
    </location>
</feature>
<dbReference type="InterPro" id="IPR003661">
    <property type="entry name" value="HisK_dim/P_dom"/>
</dbReference>
<keyword evidence="9 16" id="KW-0418">Kinase</keyword>
<evidence type="ECO:0000256" key="3">
    <source>
        <dbReference type="ARBA" id="ARBA00012438"/>
    </source>
</evidence>
<evidence type="ECO:0000256" key="10">
    <source>
        <dbReference type="ARBA" id="ARBA00022840"/>
    </source>
</evidence>
<comment type="caution">
    <text evidence="16">The sequence shown here is derived from an EMBL/GenBank/DDBJ whole genome shotgun (WGS) entry which is preliminary data.</text>
</comment>
<protein>
    <recommendedName>
        <fullName evidence="3">histidine kinase</fullName>
        <ecNumber evidence="3">2.7.13.3</ecNumber>
    </recommendedName>
</protein>
<dbReference type="Gene3D" id="3.30.565.10">
    <property type="entry name" value="Histidine kinase-like ATPase, C-terminal domain"/>
    <property type="match status" value="1"/>
</dbReference>
<evidence type="ECO:0000256" key="4">
    <source>
        <dbReference type="ARBA" id="ARBA00022475"/>
    </source>
</evidence>
<dbReference type="CDD" id="cd00082">
    <property type="entry name" value="HisKA"/>
    <property type="match status" value="1"/>
</dbReference>
<dbReference type="EC" id="2.7.13.3" evidence="3"/>
<evidence type="ECO:0000256" key="11">
    <source>
        <dbReference type="ARBA" id="ARBA00022989"/>
    </source>
</evidence>
<dbReference type="InterPro" id="IPR005467">
    <property type="entry name" value="His_kinase_dom"/>
</dbReference>
<feature type="transmembrane region" description="Helical" evidence="14">
    <location>
        <begin position="47"/>
        <end position="65"/>
    </location>
</feature>
<evidence type="ECO:0000256" key="12">
    <source>
        <dbReference type="ARBA" id="ARBA00023012"/>
    </source>
</evidence>
<keyword evidence="8" id="KW-0547">Nucleotide-binding</keyword>
<keyword evidence="6 16" id="KW-0808">Transferase</keyword>
<comment type="subcellular location">
    <subcellularLocation>
        <location evidence="2">Cell membrane</location>
        <topology evidence="2">Multi-pass membrane protein</topology>
    </subcellularLocation>
</comment>
<dbReference type="EMBL" id="CAACYI010000001">
    <property type="protein sequence ID" value="VFB15973.1"/>
    <property type="molecule type" value="Genomic_DNA"/>
</dbReference>
<evidence type="ECO:0000313" key="16">
    <source>
        <dbReference type="EMBL" id="VFB15973.1"/>
    </source>
</evidence>
<evidence type="ECO:0000256" key="7">
    <source>
        <dbReference type="ARBA" id="ARBA00022692"/>
    </source>
</evidence>
<dbReference type="PROSITE" id="PS50109">
    <property type="entry name" value="HIS_KIN"/>
    <property type="match status" value="1"/>
</dbReference>
<dbReference type="Pfam" id="PF02518">
    <property type="entry name" value="HATPase_c"/>
    <property type="match status" value="1"/>
</dbReference>
<accession>A0A8H2R0T2</accession>
<feature type="domain" description="Histidine kinase" evidence="15">
    <location>
        <begin position="193"/>
        <end position="406"/>
    </location>
</feature>
<feature type="transmembrane region" description="Helical" evidence="14">
    <location>
        <begin position="86"/>
        <end position="107"/>
    </location>
</feature>
<keyword evidence="10" id="KW-0067">ATP-binding</keyword>
<dbReference type="SUPFAM" id="SSF55874">
    <property type="entry name" value="ATPase domain of HSP90 chaperone/DNA topoisomerase II/histidine kinase"/>
    <property type="match status" value="1"/>
</dbReference>
<dbReference type="SMART" id="SM00387">
    <property type="entry name" value="HATPase_c"/>
    <property type="match status" value="1"/>
</dbReference>
<organism evidence="16 17">
    <name type="scientific">Urinicoccus massiliensis</name>
    <dbReference type="NCBI Taxonomy" id="1723382"/>
    <lineage>
        <taxon>Bacteria</taxon>
        <taxon>Bacillati</taxon>
        <taxon>Bacillota</taxon>
        <taxon>Tissierellia</taxon>
        <taxon>Tissierellales</taxon>
        <taxon>Peptoniphilaceae</taxon>
        <taxon>Urinicoccus</taxon>
    </lineage>
</organism>
<evidence type="ECO:0000256" key="13">
    <source>
        <dbReference type="ARBA" id="ARBA00023136"/>
    </source>
</evidence>
<dbReference type="InterPro" id="IPR050398">
    <property type="entry name" value="HssS/ArlS-like"/>
</dbReference>
<dbReference type="GO" id="GO:0005886">
    <property type="term" value="C:plasma membrane"/>
    <property type="evidence" value="ECO:0007669"/>
    <property type="project" value="UniProtKB-SubCell"/>
</dbReference>
<dbReference type="InterPro" id="IPR036890">
    <property type="entry name" value="HATPase_C_sf"/>
</dbReference>
<evidence type="ECO:0000256" key="2">
    <source>
        <dbReference type="ARBA" id="ARBA00004651"/>
    </source>
</evidence>
<dbReference type="InterPro" id="IPR036097">
    <property type="entry name" value="HisK_dim/P_sf"/>
</dbReference>
<dbReference type="Gene3D" id="1.10.287.130">
    <property type="match status" value="1"/>
</dbReference>
<keyword evidence="17" id="KW-1185">Reference proteome</keyword>
<comment type="catalytic activity">
    <reaction evidence="1">
        <text>ATP + protein L-histidine = ADP + protein N-phospho-L-histidine.</text>
        <dbReference type="EC" id="2.7.13.3"/>
    </reaction>
</comment>
<keyword evidence="5" id="KW-0597">Phosphoprotein</keyword>
<keyword evidence="13 14" id="KW-0472">Membrane</keyword>
<dbReference type="SMART" id="SM00388">
    <property type="entry name" value="HisKA"/>
    <property type="match status" value="1"/>
</dbReference>
<evidence type="ECO:0000256" key="14">
    <source>
        <dbReference type="SAM" id="Phobius"/>
    </source>
</evidence>
<evidence type="ECO:0000256" key="1">
    <source>
        <dbReference type="ARBA" id="ARBA00000085"/>
    </source>
</evidence>
<dbReference type="AlphaFoldDB" id="A0A8H2R0T2"/>
<evidence type="ECO:0000256" key="6">
    <source>
        <dbReference type="ARBA" id="ARBA00022679"/>
    </source>
</evidence>
<name>A0A8H2R0T2_9FIRM</name>
<sequence>MVKKLRRLFSKIYDYIFYRAYIEEVFIEFFLLIYALARIFYWDDWVYINLVLVDLGLCLVKLLPIPGVRRFFTVALMRESSKSNSFIYYAVANILLLFILLLGLFILGETFTLVLSLVFRALLFFEKERVQFVLVIEGIEETASLGMPQMETHLAEKASIKALVQLGNIREGLSDAVEERMKSEKMKTDLITNISHDLKTPLTSIINYTDILSSKETMDEEAKNYIRILGRNSERLKSLVINLIDASKTGSGNVQVEKVVIDFNELLSQVFGDFESDLTAKGLEFIYNSDSDYAQIYTDPEVLGRILSNTLSNACKYALENTRIYAKLIQDQSKYYFSMKNVSKNRLGISADELMQQFVRGEKSRTTEGSGLGLHIAKNLVEALGGEFRIVIDGDYFQVFIELNKE</sequence>
<dbReference type="PANTHER" id="PTHR45528:SF1">
    <property type="entry name" value="SENSOR HISTIDINE KINASE CPXA"/>
    <property type="match status" value="1"/>
</dbReference>
<keyword evidence="4" id="KW-1003">Cell membrane</keyword>
<dbReference type="PANTHER" id="PTHR45528">
    <property type="entry name" value="SENSOR HISTIDINE KINASE CPXA"/>
    <property type="match status" value="1"/>
</dbReference>
<reference evidence="16 17" key="1">
    <citation type="submission" date="2019-02" db="EMBL/GenBank/DDBJ databases">
        <authorList>
            <consortium name="Pathogen Informatics"/>
        </authorList>
    </citation>
    <scope>NUCLEOTIDE SEQUENCE [LARGE SCALE GENOMIC DNA]</scope>
    <source>
        <strain evidence="16 17">3012STDY7089603</strain>
    </source>
</reference>
<evidence type="ECO:0000256" key="8">
    <source>
        <dbReference type="ARBA" id="ARBA00022741"/>
    </source>
</evidence>
<dbReference type="RefSeq" id="WP_131748428.1">
    <property type="nucleotide sequence ID" value="NZ_CAACYI010000001.1"/>
</dbReference>